<protein>
    <submittedName>
        <fullName evidence="1">Uncharacterized protein</fullName>
    </submittedName>
</protein>
<dbReference type="EMBL" id="LKEF01000011">
    <property type="protein sequence ID" value="KTB67428.1"/>
    <property type="molecule type" value="Genomic_DNA"/>
</dbReference>
<gene>
    <name evidence="1" type="ORF">AO063_22250</name>
</gene>
<dbReference type="Proteomes" id="UP000054197">
    <property type="component" value="Unassembled WGS sequence"/>
</dbReference>
<organism evidence="1 2">
    <name type="scientific">Pseudomonas fluorescens ICMP 11288</name>
    <dbReference type="NCBI Taxonomy" id="1198309"/>
    <lineage>
        <taxon>Bacteria</taxon>
        <taxon>Pseudomonadati</taxon>
        <taxon>Pseudomonadota</taxon>
        <taxon>Gammaproteobacteria</taxon>
        <taxon>Pseudomonadales</taxon>
        <taxon>Pseudomonadaceae</taxon>
        <taxon>Pseudomonas</taxon>
    </lineage>
</organism>
<evidence type="ECO:0000313" key="2">
    <source>
        <dbReference type="Proteomes" id="UP000054197"/>
    </source>
</evidence>
<comment type="caution">
    <text evidence="1">The sequence shown here is derived from an EMBL/GenBank/DDBJ whole genome shotgun (WGS) entry which is preliminary data.</text>
</comment>
<evidence type="ECO:0000313" key="1">
    <source>
        <dbReference type="EMBL" id="KTB67428.1"/>
    </source>
</evidence>
<name>A0A0W0I2V7_PSEFL</name>
<accession>A0A0W0I2V7</accession>
<sequence>MGLDHNLTVAPTTLSYMNELARDGTTYVFVWDSYKRTWYIKHVDVSWVENGETDVNVYTSALDYPATLPWLTLDTFTPKAIRDAVRSHRSLVR</sequence>
<reference evidence="1 2" key="1">
    <citation type="submission" date="2015-09" db="EMBL/GenBank/DDBJ databases">
        <title>Genome sequence of ICMP 11288.</title>
        <authorList>
            <person name="Visnovsky S."/>
            <person name="Lu A."/>
            <person name="Panda P."/>
            <person name="Pitman A."/>
        </authorList>
    </citation>
    <scope>NUCLEOTIDE SEQUENCE [LARGE SCALE GENOMIC DNA]</scope>
    <source>
        <strain evidence="1 2">ICMP 11288</strain>
    </source>
</reference>
<proteinExistence type="predicted"/>
<dbReference type="AlphaFoldDB" id="A0A0W0I2V7"/>